<proteinExistence type="predicted"/>
<evidence type="ECO:0000256" key="2">
    <source>
        <dbReference type="SAM" id="SignalP"/>
    </source>
</evidence>
<keyword evidence="2" id="KW-0732">Signal</keyword>
<sequence length="221" mass="24199">MKILSGVLLVAVCLVASTHAFPGVRDADSDEKKVDTVLILPSDQLMGATDFDDTDSAENPFWGWNSMIRSNLMDRWYSNIQAMKAQMRRLANMMAAGILSSISDEDTGSPWIKIPEGANTTSTTKVVDGHVVTVNETTYTDGDDESGIVIRVRVIDVRPENETILRTESEEDVEVTTLPSRRRTTTVTTRVGDGTTASRSVETVEDLDNEISGNQVETLNA</sequence>
<dbReference type="AlphaFoldDB" id="A0AAJ7N4E5"/>
<evidence type="ECO:0000313" key="3">
    <source>
        <dbReference type="Proteomes" id="UP000694925"/>
    </source>
</evidence>
<dbReference type="CTD" id="34652"/>
<dbReference type="KEGG" id="ccal:108623234"/>
<feature type="compositionally biased region" description="Low complexity" evidence="1">
    <location>
        <begin position="175"/>
        <end position="196"/>
    </location>
</feature>
<feature type="signal peptide" evidence="2">
    <location>
        <begin position="1"/>
        <end position="20"/>
    </location>
</feature>
<gene>
    <name evidence="4" type="primary">LOC108623234</name>
</gene>
<evidence type="ECO:0000313" key="4">
    <source>
        <dbReference type="RefSeq" id="XP_017877098.1"/>
    </source>
</evidence>
<name>A0AAJ7N4E5_9HYME</name>
<keyword evidence="3" id="KW-1185">Reference proteome</keyword>
<protein>
    <submittedName>
        <fullName evidence="4">Icarapin-like</fullName>
    </submittedName>
</protein>
<dbReference type="Proteomes" id="UP000694925">
    <property type="component" value="Unplaced"/>
</dbReference>
<feature type="region of interest" description="Disordered" evidence="1">
    <location>
        <begin position="175"/>
        <end position="198"/>
    </location>
</feature>
<dbReference type="RefSeq" id="XP_017877098.1">
    <property type="nucleotide sequence ID" value="XM_018021609.2"/>
</dbReference>
<reference evidence="4" key="1">
    <citation type="submission" date="2025-08" db="UniProtKB">
        <authorList>
            <consortium name="RefSeq"/>
        </authorList>
    </citation>
    <scope>IDENTIFICATION</scope>
    <source>
        <tissue evidence="4">Whole body</tissue>
    </source>
</reference>
<dbReference type="GeneID" id="108623234"/>
<feature type="chain" id="PRO_5042488012" evidence="2">
    <location>
        <begin position="21"/>
        <end position="221"/>
    </location>
</feature>
<evidence type="ECO:0000256" key="1">
    <source>
        <dbReference type="SAM" id="MobiDB-lite"/>
    </source>
</evidence>
<organism evidence="3 4">
    <name type="scientific">Ceratina calcarata</name>
    <dbReference type="NCBI Taxonomy" id="156304"/>
    <lineage>
        <taxon>Eukaryota</taxon>
        <taxon>Metazoa</taxon>
        <taxon>Ecdysozoa</taxon>
        <taxon>Arthropoda</taxon>
        <taxon>Hexapoda</taxon>
        <taxon>Insecta</taxon>
        <taxon>Pterygota</taxon>
        <taxon>Neoptera</taxon>
        <taxon>Endopterygota</taxon>
        <taxon>Hymenoptera</taxon>
        <taxon>Apocrita</taxon>
        <taxon>Aculeata</taxon>
        <taxon>Apoidea</taxon>
        <taxon>Anthophila</taxon>
        <taxon>Apidae</taxon>
        <taxon>Ceratina</taxon>
        <taxon>Zadontomerus</taxon>
    </lineage>
</organism>
<accession>A0AAJ7N4E5</accession>